<dbReference type="EMBL" id="CM023477">
    <property type="protein sequence ID" value="KAH7938360.1"/>
    <property type="molecule type" value="Genomic_DNA"/>
</dbReference>
<accession>A0ACB8CBX4</accession>
<gene>
    <name evidence="1" type="ORF">HPB49_022800</name>
</gene>
<dbReference type="Proteomes" id="UP000821865">
    <property type="component" value="Chromosome 8"/>
</dbReference>
<name>A0ACB8CBX4_DERSI</name>
<reference evidence="1" key="1">
    <citation type="submission" date="2020-05" db="EMBL/GenBank/DDBJ databases">
        <title>Large-scale comparative analyses of tick genomes elucidate their genetic diversity and vector capacities.</title>
        <authorList>
            <person name="Jia N."/>
            <person name="Wang J."/>
            <person name="Shi W."/>
            <person name="Du L."/>
            <person name="Sun Y."/>
            <person name="Zhan W."/>
            <person name="Jiang J."/>
            <person name="Wang Q."/>
            <person name="Zhang B."/>
            <person name="Ji P."/>
            <person name="Sakyi L.B."/>
            <person name="Cui X."/>
            <person name="Yuan T."/>
            <person name="Jiang B."/>
            <person name="Yang W."/>
            <person name="Lam T.T.-Y."/>
            <person name="Chang Q."/>
            <person name="Ding S."/>
            <person name="Wang X."/>
            <person name="Zhu J."/>
            <person name="Ruan X."/>
            <person name="Zhao L."/>
            <person name="Wei J."/>
            <person name="Que T."/>
            <person name="Du C."/>
            <person name="Cheng J."/>
            <person name="Dai P."/>
            <person name="Han X."/>
            <person name="Huang E."/>
            <person name="Gao Y."/>
            <person name="Liu J."/>
            <person name="Shao H."/>
            <person name="Ye R."/>
            <person name="Li L."/>
            <person name="Wei W."/>
            <person name="Wang X."/>
            <person name="Wang C."/>
            <person name="Yang T."/>
            <person name="Huo Q."/>
            <person name="Li W."/>
            <person name="Guo W."/>
            <person name="Chen H."/>
            <person name="Zhou L."/>
            <person name="Ni X."/>
            <person name="Tian J."/>
            <person name="Zhou Y."/>
            <person name="Sheng Y."/>
            <person name="Liu T."/>
            <person name="Pan Y."/>
            <person name="Xia L."/>
            <person name="Li J."/>
            <person name="Zhao F."/>
            <person name="Cao W."/>
        </authorList>
    </citation>
    <scope>NUCLEOTIDE SEQUENCE</scope>
    <source>
        <strain evidence="1">Dsil-2018</strain>
    </source>
</reference>
<protein>
    <submittedName>
        <fullName evidence="1">Uncharacterized protein</fullName>
    </submittedName>
</protein>
<evidence type="ECO:0000313" key="1">
    <source>
        <dbReference type="EMBL" id="KAH7938360.1"/>
    </source>
</evidence>
<comment type="caution">
    <text evidence="1">The sequence shown here is derived from an EMBL/GenBank/DDBJ whole genome shotgun (WGS) entry which is preliminary data.</text>
</comment>
<organism evidence="1 2">
    <name type="scientific">Dermacentor silvarum</name>
    <name type="common">Tick</name>
    <dbReference type="NCBI Taxonomy" id="543639"/>
    <lineage>
        <taxon>Eukaryota</taxon>
        <taxon>Metazoa</taxon>
        <taxon>Ecdysozoa</taxon>
        <taxon>Arthropoda</taxon>
        <taxon>Chelicerata</taxon>
        <taxon>Arachnida</taxon>
        <taxon>Acari</taxon>
        <taxon>Parasitiformes</taxon>
        <taxon>Ixodida</taxon>
        <taxon>Ixodoidea</taxon>
        <taxon>Ixodidae</taxon>
        <taxon>Rhipicephalinae</taxon>
        <taxon>Dermacentor</taxon>
    </lineage>
</organism>
<sequence>MQSTAEGLRVTVKSVWELSIYLLKDCDFKYVLTAKMNQDPLERFFGIIRQAGKLDELKRKLDGLIDEGSWECDDVFDFDDPDTDATVVDCLVYYLTGFVF</sequence>
<proteinExistence type="predicted"/>
<keyword evidence="2" id="KW-1185">Reference proteome</keyword>
<evidence type="ECO:0000313" key="2">
    <source>
        <dbReference type="Proteomes" id="UP000821865"/>
    </source>
</evidence>